<keyword evidence="4" id="KW-1133">Transmembrane helix</keyword>
<dbReference type="EMBL" id="JANAVZ010000005">
    <property type="protein sequence ID" value="MCT4333158.1"/>
    <property type="molecule type" value="Genomic_DNA"/>
</dbReference>
<dbReference type="PANTHER" id="PTHR33376:SF5">
    <property type="entry name" value="EXTRACYTOPLASMIC SOLUTE RECEPTOR PROTEIN"/>
    <property type="match status" value="1"/>
</dbReference>
<evidence type="ECO:0000256" key="3">
    <source>
        <dbReference type="ARBA" id="ARBA00022764"/>
    </source>
</evidence>
<gene>
    <name evidence="5" type="ORF">MU516_09785</name>
</gene>
<dbReference type="CDD" id="cd13603">
    <property type="entry name" value="PBP2_TRAP_Siap_TeaA_like"/>
    <property type="match status" value="1"/>
</dbReference>
<organism evidence="5 6">
    <name type="scientific">Paracoccus maritimus</name>
    <dbReference type="NCBI Taxonomy" id="2933292"/>
    <lineage>
        <taxon>Bacteria</taxon>
        <taxon>Pseudomonadati</taxon>
        <taxon>Pseudomonadota</taxon>
        <taxon>Alphaproteobacteria</taxon>
        <taxon>Rhodobacterales</taxon>
        <taxon>Paracoccaceae</taxon>
        <taxon>Paracoccus</taxon>
    </lineage>
</organism>
<dbReference type="PROSITE" id="PS51318">
    <property type="entry name" value="TAT"/>
    <property type="match status" value="1"/>
</dbReference>
<sequence>MFNENESTWKRLASRRNFLKLSGAGGFTAAVVASAAGTLWSDEASAQTANEERDREQAAEHVMTLATAYTMFADRSYPIMQLDMKENIQNLSDGRIYVKLAPAGQLGSANELVQKVQSGTIQAAQHSIANFAPYAPVVDLINLPYLCGTNQRFTNLVRSDKWIDTVHPQVEARGFKPLFYACIDPRCVALRSSIDKPVLTPEDMRGIKFRVPGSEIMQMYYRMVGANPTPIAWGETPSAIQQGVADALDPAPGALYVFGFKDMLSHVTFTQAVPDAQVYSCNLEWYQGLPDDLREAVDFAAQVTADQNLAKVPAARGYAMAELSKSGVQFHTLNEDQLAQWQEAGGYQRAEWDEMKTHLAGSTAEFEQFAEAASSDGRAFVHDM</sequence>
<keyword evidence="6" id="KW-1185">Reference proteome</keyword>
<dbReference type="InterPro" id="IPR038404">
    <property type="entry name" value="TRAP_DctP_sf"/>
</dbReference>
<keyword evidence="3" id="KW-0574">Periplasm</keyword>
<evidence type="ECO:0000256" key="4">
    <source>
        <dbReference type="SAM" id="Phobius"/>
    </source>
</evidence>
<keyword evidence="4" id="KW-0812">Transmembrane</keyword>
<evidence type="ECO:0000313" key="6">
    <source>
        <dbReference type="Proteomes" id="UP001320702"/>
    </source>
</evidence>
<reference evidence="5 6" key="1">
    <citation type="submission" date="2022-04" db="EMBL/GenBank/DDBJ databases">
        <title>Paracoccus sp. YLB-12 draft genome sequence.</title>
        <authorList>
            <person name="Yu L."/>
        </authorList>
    </citation>
    <scope>NUCLEOTIDE SEQUENCE [LARGE SCALE GENOMIC DNA]</scope>
    <source>
        <strain evidence="5 6">YLB-12</strain>
    </source>
</reference>
<name>A0ABT2K9F3_9RHOB</name>
<dbReference type="InterPro" id="IPR018389">
    <property type="entry name" value="DctP_fam"/>
</dbReference>
<keyword evidence="2" id="KW-0732">Signal</keyword>
<dbReference type="RefSeq" id="WP_260277049.1">
    <property type="nucleotide sequence ID" value="NZ_JANAVZ010000005.1"/>
</dbReference>
<feature type="transmembrane region" description="Helical" evidence="4">
    <location>
        <begin position="21"/>
        <end position="40"/>
    </location>
</feature>
<comment type="subcellular location">
    <subcellularLocation>
        <location evidence="1">Periplasm</location>
    </subcellularLocation>
</comment>
<dbReference type="PANTHER" id="PTHR33376">
    <property type="match status" value="1"/>
</dbReference>
<accession>A0ABT2K9F3</accession>
<protein>
    <submittedName>
        <fullName evidence="5">TRAP transporter substrate-binding protein</fullName>
    </submittedName>
</protein>
<dbReference type="InterPro" id="IPR006311">
    <property type="entry name" value="TAT_signal"/>
</dbReference>
<evidence type="ECO:0000256" key="2">
    <source>
        <dbReference type="ARBA" id="ARBA00022729"/>
    </source>
</evidence>
<evidence type="ECO:0000313" key="5">
    <source>
        <dbReference type="EMBL" id="MCT4333158.1"/>
    </source>
</evidence>
<dbReference type="Gene3D" id="3.40.190.170">
    <property type="entry name" value="Bacterial extracellular solute-binding protein, family 7"/>
    <property type="match status" value="1"/>
</dbReference>
<keyword evidence="4" id="KW-0472">Membrane</keyword>
<dbReference type="NCBIfam" id="NF037995">
    <property type="entry name" value="TRAP_S1"/>
    <property type="match status" value="1"/>
</dbReference>
<evidence type="ECO:0000256" key="1">
    <source>
        <dbReference type="ARBA" id="ARBA00004418"/>
    </source>
</evidence>
<comment type="caution">
    <text evidence="5">The sequence shown here is derived from an EMBL/GenBank/DDBJ whole genome shotgun (WGS) entry which is preliminary data.</text>
</comment>
<proteinExistence type="predicted"/>
<dbReference type="Proteomes" id="UP001320702">
    <property type="component" value="Unassembled WGS sequence"/>
</dbReference>
<dbReference type="Pfam" id="PF03480">
    <property type="entry name" value="DctP"/>
    <property type="match status" value="1"/>
</dbReference>